<comment type="caution">
    <text evidence="1">The sequence shown here is derived from an EMBL/GenBank/DDBJ whole genome shotgun (WGS) entry which is preliminary data.</text>
</comment>
<dbReference type="RefSeq" id="WP_258783368.1">
    <property type="nucleotide sequence ID" value="NZ_JANUGP010000042.1"/>
</dbReference>
<keyword evidence="2" id="KW-1185">Reference proteome</keyword>
<dbReference type="Proteomes" id="UP001205612">
    <property type="component" value="Unassembled WGS sequence"/>
</dbReference>
<dbReference type="SUPFAM" id="SSF55729">
    <property type="entry name" value="Acyl-CoA N-acyltransferases (Nat)"/>
    <property type="match status" value="1"/>
</dbReference>
<accession>A0ABT2BC55</accession>
<evidence type="ECO:0008006" key="3">
    <source>
        <dbReference type="Google" id="ProtNLM"/>
    </source>
</evidence>
<dbReference type="InterPro" id="IPR016181">
    <property type="entry name" value="Acyl_CoA_acyltransferase"/>
</dbReference>
<organism evidence="1 2">
    <name type="scientific">Streptomyces pyxinicus</name>
    <dbReference type="NCBI Taxonomy" id="2970331"/>
    <lineage>
        <taxon>Bacteria</taxon>
        <taxon>Bacillati</taxon>
        <taxon>Actinomycetota</taxon>
        <taxon>Actinomycetes</taxon>
        <taxon>Kitasatosporales</taxon>
        <taxon>Streptomycetaceae</taxon>
        <taxon>Streptomyces</taxon>
    </lineage>
</organism>
<dbReference type="EMBL" id="JANUGP010000042">
    <property type="protein sequence ID" value="MCS0606005.1"/>
    <property type="molecule type" value="Genomic_DNA"/>
</dbReference>
<evidence type="ECO:0000313" key="1">
    <source>
        <dbReference type="EMBL" id="MCS0606005.1"/>
    </source>
</evidence>
<evidence type="ECO:0000313" key="2">
    <source>
        <dbReference type="Proteomes" id="UP001205612"/>
    </source>
</evidence>
<sequence>MPGEDWHYFPPAQPAGREQMQVTRADGYDFARLDWQVCEACRTGFVIAVRVTDEYQGRGYAGRMLRYALRGREGYAWTTTVQKPMGRVFFQRMSRSTGVQFGDGRKPFLCPHMRTAHGLPGAAQPLPADD</sequence>
<proteinExistence type="predicted"/>
<gene>
    <name evidence="1" type="ORF">NX794_33075</name>
</gene>
<reference evidence="1 2" key="1">
    <citation type="submission" date="2022-08" db="EMBL/GenBank/DDBJ databases">
        <authorList>
            <person name="Somphong A."/>
            <person name="Phongsopitanun W."/>
        </authorList>
    </citation>
    <scope>NUCLEOTIDE SEQUENCE [LARGE SCALE GENOMIC DNA]</scope>
    <source>
        <strain evidence="1 2">LP11</strain>
    </source>
</reference>
<name>A0ABT2BC55_9ACTN</name>
<protein>
    <recommendedName>
        <fullName evidence="3">N-acetyltransferase domain-containing protein</fullName>
    </recommendedName>
</protein>